<dbReference type="InterPro" id="IPR036938">
    <property type="entry name" value="PAP2/HPO_sf"/>
</dbReference>
<evidence type="ECO:0000256" key="3">
    <source>
        <dbReference type="ARBA" id="ARBA00022801"/>
    </source>
</evidence>
<evidence type="ECO:0000259" key="9">
    <source>
        <dbReference type="SMART" id="SM00014"/>
    </source>
</evidence>
<evidence type="ECO:0000313" key="11">
    <source>
        <dbReference type="Proteomes" id="UP000593567"/>
    </source>
</evidence>
<dbReference type="EMBL" id="VXIV02002034">
    <property type="protein sequence ID" value="KAF6027727.1"/>
    <property type="molecule type" value="Genomic_DNA"/>
</dbReference>
<feature type="transmembrane region" description="Helical" evidence="8">
    <location>
        <begin position="258"/>
        <end position="277"/>
    </location>
</feature>
<dbReference type="InterPro" id="IPR000326">
    <property type="entry name" value="PAP2/HPO"/>
</dbReference>
<dbReference type="SUPFAM" id="SSF48317">
    <property type="entry name" value="Acid phosphatase/Vanadium-dependent haloperoxidase"/>
    <property type="match status" value="1"/>
</dbReference>
<comment type="subcellular location">
    <subcellularLocation>
        <location evidence="1">Endoplasmic reticulum membrane</location>
        <topology evidence="1">Multi-pass membrane protein</topology>
    </subcellularLocation>
</comment>
<evidence type="ECO:0000256" key="6">
    <source>
        <dbReference type="ARBA" id="ARBA00023136"/>
    </source>
</evidence>
<evidence type="ECO:0000256" key="5">
    <source>
        <dbReference type="ARBA" id="ARBA00022989"/>
    </source>
</evidence>
<dbReference type="PANTHER" id="PTHR14969:SF28">
    <property type="entry name" value="DIHYDROSPHINGOSINE 1-PHOSPHATE PHOSPHATASE LCB3-RELATED"/>
    <property type="match status" value="1"/>
</dbReference>
<dbReference type="Gene3D" id="1.20.144.10">
    <property type="entry name" value="Phosphatidic acid phosphatase type 2/haloperoxidase"/>
    <property type="match status" value="1"/>
</dbReference>
<comment type="caution">
    <text evidence="10">The sequence shown here is derived from an EMBL/GenBank/DDBJ whole genome shotgun (WGS) entry which is preliminary data.</text>
</comment>
<gene>
    <name evidence="10" type="ORF">EB796_013950</name>
</gene>
<dbReference type="GO" id="GO:0005789">
    <property type="term" value="C:endoplasmic reticulum membrane"/>
    <property type="evidence" value="ECO:0007669"/>
    <property type="project" value="UniProtKB-SubCell"/>
</dbReference>
<sequence>MPARVVGAPGMASQLFQTLNDPHLVAKFQKFFGITYKVPPTETDPIDTLDDSDEPIEFSGKNGHIFDKSAVIDDYNNHTNGSIHKRNLRNRKPYRTHMRSASDFSTSSSKSGSSSTDVDYEVGSSFFYYLFHIGAGLGNEMFYCCFFPYWFWNVDGYVCRRLVLTWCLIMYIGQALKDIIRLPRPASPPVVRMEKRYELEYGMPSTHAMIGLAFPWAFIYFSINRYEVNNQVAITFGLAWCLCVCLSRLYLGMHSVADVLAGLGLATILMVFIIPALDWIDEFQLKHQYAPFVMVAVTVFAALMYPRIDEWSTCRGDTMLILGLPSWSTCRGDTVATLGVQVGVAIASWINYQNNFIPHDGVELVGSPPYHIKTPDIEWAKMALLRMVIGYSSLFLTRASMKQVTYKISCWLYRLKPEEYEKNKKLMIVELPYKYFTYCAISLNVVYLSPLIFRYFDIERPTCWTEL</sequence>
<evidence type="ECO:0000256" key="4">
    <source>
        <dbReference type="ARBA" id="ARBA00022824"/>
    </source>
</evidence>
<keyword evidence="6 8" id="KW-0472">Membrane</keyword>
<keyword evidence="3" id="KW-0378">Hydrolase</keyword>
<dbReference type="GO" id="GO:0006670">
    <property type="term" value="P:sphingosine metabolic process"/>
    <property type="evidence" value="ECO:0007669"/>
    <property type="project" value="TreeGrafter"/>
</dbReference>
<evidence type="ECO:0000256" key="7">
    <source>
        <dbReference type="ARBA" id="ARBA00038324"/>
    </source>
</evidence>
<keyword evidence="11" id="KW-1185">Reference proteome</keyword>
<dbReference type="CDD" id="cd03388">
    <property type="entry name" value="PAP2_SPPase1"/>
    <property type="match status" value="1"/>
</dbReference>
<dbReference type="Proteomes" id="UP000593567">
    <property type="component" value="Unassembled WGS sequence"/>
</dbReference>
<dbReference type="PANTHER" id="PTHR14969">
    <property type="entry name" value="SPHINGOSINE-1-PHOSPHATE PHOSPHOHYDROLASE"/>
    <property type="match status" value="1"/>
</dbReference>
<feature type="transmembrane region" description="Helical" evidence="8">
    <location>
        <begin position="435"/>
        <end position="456"/>
    </location>
</feature>
<keyword evidence="5 8" id="KW-1133">Transmembrane helix</keyword>
<dbReference type="SMART" id="SM00014">
    <property type="entry name" value="acidPPc"/>
    <property type="match status" value="1"/>
</dbReference>
<feature type="transmembrane region" description="Helical" evidence="8">
    <location>
        <begin position="289"/>
        <end position="305"/>
    </location>
</feature>
<comment type="similarity">
    <text evidence="7">Belongs to the type 2 lipid phosphate phosphatase family.</text>
</comment>
<keyword evidence="4" id="KW-0256">Endoplasmic reticulum</keyword>
<reference evidence="10" key="1">
    <citation type="submission" date="2020-06" db="EMBL/GenBank/DDBJ databases">
        <title>Draft genome of Bugula neritina, a colonial animal packing powerful symbionts and potential medicines.</title>
        <authorList>
            <person name="Rayko M."/>
        </authorList>
    </citation>
    <scope>NUCLEOTIDE SEQUENCE [LARGE SCALE GENOMIC DNA]</scope>
    <source>
        <strain evidence="10">Kwan_BN1</strain>
    </source>
</reference>
<protein>
    <recommendedName>
        <fullName evidence="9">Phosphatidic acid phosphatase type 2/haloperoxidase domain-containing protein</fullName>
    </recommendedName>
</protein>
<accession>A0A7J7JNZ9</accession>
<feature type="transmembrane region" description="Helical" evidence="8">
    <location>
        <begin position="201"/>
        <end position="221"/>
    </location>
</feature>
<dbReference type="OrthoDB" id="301434at2759"/>
<feature type="domain" description="Phosphatidic acid phosphatase type 2/haloperoxidase" evidence="9">
    <location>
        <begin position="160"/>
        <end position="274"/>
    </location>
</feature>
<organism evidence="10 11">
    <name type="scientific">Bugula neritina</name>
    <name type="common">Brown bryozoan</name>
    <name type="synonym">Sertularia neritina</name>
    <dbReference type="NCBI Taxonomy" id="10212"/>
    <lineage>
        <taxon>Eukaryota</taxon>
        <taxon>Metazoa</taxon>
        <taxon>Spiralia</taxon>
        <taxon>Lophotrochozoa</taxon>
        <taxon>Bryozoa</taxon>
        <taxon>Gymnolaemata</taxon>
        <taxon>Cheilostomatida</taxon>
        <taxon>Flustrina</taxon>
        <taxon>Buguloidea</taxon>
        <taxon>Bugulidae</taxon>
        <taxon>Bugula</taxon>
    </lineage>
</organism>
<dbReference type="GO" id="GO:0042392">
    <property type="term" value="F:sphingosine-1-phosphate phosphatase activity"/>
    <property type="evidence" value="ECO:0007669"/>
    <property type="project" value="TreeGrafter"/>
</dbReference>
<evidence type="ECO:0000256" key="1">
    <source>
        <dbReference type="ARBA" id="ARBA00004477"/>
    </source>
</evidence>
<dbReference type="AlphaFoldDB" id="A0A7J7JNZ9"/>
<feature type="transmembrane region" description="Helical" evidence="8">
    <location>
        <begin position="233"/>
        <end position="251"/>
    </location>
</feature>
<feature type="transmembrane region" description="Helical" evidence="8">
    <location>
        <begin position="126"/>
        <end position="151"/>
    </location>
</feature>
<evidence type="ECO:0000313" key="10">
    <source>
        <dbReference type="EMBL" id="KAF6027727.1"/>
    </source>
</evidence>
<evidence type="ECO:0000256" key="2">
    <source>
        <dbReference type="ARBA" id="ARBA00022692"/>
    </source>
</evidence>
<proteinExistence type="inferred from homology"/>
<evidence type="ECO:0000256" key="8">
    <source>
        <dbReference type="SAM" id="Phobius"/>
    </source>
</evidence>
<name>A0A7J7JNZ9_BUGNE</name>
<keyword evidence="2 8" id="KW-0812">Transmembrane</keyword>
<dbReference type="Pfam" id="PF01569">
    <property type="entry name" value="PAP2"/>
    <property type="match status" value="1"/>
</dbReference>